<gene>
    <name evidence="1" type="ORF">JL2886_00999</name>
</gene>
<dbReference type="Proteomes" id="UP000092565">
    <property type="component" value="Chromosome"/>
</dbReference>
<protein>
    <submittedName>
        <fullName evidence="1">Nucleotide-binding protein</fullName>
    </submittedName>
</protein>
<evidence type="ECO:0000313" key="2">
    <source>
        <dbReference type="Proteomes" id="UP000092565"/>
    </source>
</evidence>
<organism evidence="1 2">
    <name type="scientific">Phaeobacter gallaeciensis</name>
    <dbReference type="NCBI Taxonomy" id="60890"/>
    <lineage>
        <taxon>Bacteria</taxon>
        <taxon>Pseudomonadati</taxon>
        <taxon>Pseudomonadota</taxon>
        <taxon>Alphaproteobacteria</taxon>
        <taxon>Rhodobacterales</taxon>
        <taxon>Roseobacteraceae</taxon>
        <taxon>Phaeobacter</taxon>
    </lineage>
</organism>
<sequence>MSKSRGGTTFINFGGRFPNHVFYAVIFKKYAHKFQSLDRLVGKSVAISGTIDLYKGKPQIILFSPDQIVQR</sequence>
<keyword evidence="2" id="KW-1185">Reference proteome</keyword>
<reference evidence="1 2" key="1">
    <citation type="submission" date="2016-04" db="EMBL/GenBank/DDBJ databases">
        <authorList>
            <person name="Evans L.H."/>
            <person name="Alamgir A."/>
            <person name="Owens N."/>
            <person name="Weber N.D."/>
            <person name="Virtaneva K."/>
            <person name="Barbian K."/>
            <person name="Babar A."/>
            <person name="Rosenke K."/>
        </authorList>
    </citation>
    <scope>NUCLEOTIDE SEQUENCE [LARGE SCALE GENOMIC DNA]</scope>
    <source>
        <strain evidence="1 2">JL2886</strain>
    </source>
</reference>
<proteinExistence type="predicted"/>
<dbReference type="CDD" id="cd03524">
    <property type="entry name" value="RPA2_OBF_family"/>
    <property type="match status" value="1"/>
</dbReference>
<evidence type="ECO:0000313" key="1">
    <source>
        <dbReference type="EMBL" id="ANP35921.1"/>
    </source>
</evidence>
<dbReference type="AlphaFoldDB" id="A0A1B0ZP79"/>
<name>A0A1B0ZP79_9RHOB</name>
<accession>A0A1B0ZP79</accession>
<dbReference type="EMBL" id="CP015124">
    <property type="protein sequence ID" value="ANP35921.1"/>
    <property type="molecule type" value="Genomic_DNA"/>
</dbReference>